<dbReference type="AlphaFoldDB" id="A0AAW2GJ02"/>
<keyword evidence="2" id="KW-1185">Reference proteome</keyword>
<evidence type="ECO:0000313" key="2">
    <source>
        <dbReference type="Proteomes" id="UP001430953"/>
    </source>
</evidence>
<proteinExistence type="predicted"/>
<gene>
    <name evidence="1" type="ORF">PUN28_003089</name>
</gene>
<name>A0AAW2GJ02_9HYME</name>
<comment type="caution">
    <text evidence="1">The sequence shown here is derived from an EMBL/GenBank/DDBJ whole genome shotgun (WGS) entry which is preliminary data.</text>
</comment>
<dbReference type="Proteomes" id="UP001430953">
    <property type="component" value="Unassembled WGS sequence"/>
</dbReference>
<sequence length="165" mass="19188">MHSAYSSYNTQRLATLYTYVARDKRGGLQLKIAIIISALRTRARRMILNLRFSRNNFNFDNLNNSAYVAPSANTIRCVCNSRMSIVVARLKTCKLAPQKTAGIKKKKKKEERKKKRGERGNSIPFCRALNVRIINFRVFQSREGEKEGVRERAPISFFFYRSRYP</sequence>
<accession>A0AAW2GJ02</accession>
<protein>
    <submittedName>
        <fullName evidence="1">Uncharacterized protein</fullName>
    </submittedName>
</protein>
<reference evidence="1 2" key="1">
    <citation type="submission" date="2023-03" db="EMBL/GenBank/DDBJ databases">
        <title>High recombination rates correlate with genetic variation in Cardiocondyla obscurior ants.</title>
        <authorList>
            <person name="Errbii M."/>
        </authorList>
    </citation>
    <scope>NUCLEOTIDE SEQUENCE [LARGE SCALE GENOMIC DNA]</scope>
    <source>
        <strain evidence="1">Alpha-2009</strain>
        <tissue evidence="1">Whole body</tissue>
    </source>
</reference>
<evidence type="ECO:0000313" key="1">
    <source>
        <dbReference type="EMBL" id="KAL0127568.1"/>
    </source>
</evidence>
<organism evidence="1 2">
    <name type="scientific">Cardiocondyla obscurior</name>
    <dbReference type="NCBI Taxonomy" id="286306"/>
    <lineage>
        <taxon>Eukaryota</taxon>
        <taxon>Metazoa</taxon>
        <taxon>Ecdysozoa</taxon>
        <taxon>Arthropoda</taxon>
        <taxon>Hexapoda</taxon>
        <taxon>Insecta</taxon>
        <taxon>Pterygota</taxon>
        <taxon>Neoptera</taxon>
        <taxon>Endopterygota</taxon>
        <taxon>Hymenoptera</taxon>
        <taxon>Apocrita</taxon>
        <taxon>Aculeata</taxon>
        <taxon>Formicoidea</taxon>
        <taxon>Formicidae</taxon>
        <taxon>Myrmicinae</taxon>
        <taxon>Cardiocondyla</taxon>
    </lineage>
</organism>
<dbReference type="EMBL" id="JADYXP020000003">
    <property type="protein sequence ID" value="KAL0127568.1"/>
    <property type="molecule type" value="Genomic_DNA"/>
</dbReference>